<feature type="domain" description="Phospholipid/glycerol acyltransferase" evidence="3">
    <location>
        <begin position="35"/>
        <end position="154"/>
    </location>
</feature>
<dbReference type="EMBL" id="CP124545">
    <property type="protein sequence ID" value="WGV51050.1"/>
    <property type="molecule type" value="Genomic_DNA"/>
</dbReference>
<dbReference type="SMART" id="SM00563">
    <property type="entry name" value="PlsC"/>
    <property type="match status" value="1"/>
</dbReference>
<dbReference type="AlphaFoldDB" id="A0A0C2ZXB4"/>
<dbReference type="RefSeq" id="WP_019749437.1">
    <property type="nucleotide sequence ID" value="NZ_CP011295.1"/>
</dbReference>
<protein>
    <submittedName>
        <fullName evidence="4">1-acyl-sn-glycerol-3-phosphate acyltransferase</fullName>
    </submittedName>
    <submittedName>
        <fullName evidence="5">Lysophospholipid acyltransferase family protein</fullName>
    </submittedName>
</protein>
<keyword evidence="6" id="KW-1185">Reference proteome</keyword>
<dbReference type="KEGG" id="reb:XU06_06855"/>
<gene>
    <name evidence="4" type="ORF">I3517_07310</name>
    <name evidence="5" type="ORF">QIE55_07485</name>
</gene>
<evidence type="ECO:0000256" key="1">
    <source>
        <dbReference type="ARBA" id="ARBA00022679"/>
    </source>
</evidence>
<dbReference type="GO" id="GO:0003841">
    <property type="term" value="F:1-acylglycerol-3-phosphate O-acyltransferase activity"/>
    <property type="evidence" value="ECO:0007669"/>
    <property type="project" value="TreeGrafter"/>
</dbReference>
<accession>A0A0C2ZXB4</accession>
<dbReference type="OMA" id="WGIYPEG"/>
<keyword evidence="2 4" id="KW-0012">Acyltransferase</keyword>
<dbReference type="GeneID" id="57488461"/>
<dbReference type="SUPFAM" id="SSF69593">
    <property type="entry name" value="Glycerol-3-phosphate (1)-acyltransferase"/>
    <property type="match status" value="1"/>
</dbReference>
<evidence type="ECO:0000313" key="4">
    <source>
        <dbReference type="EMBL" id="MBH5142422.1"/>
    </source>
</evidence>
<dbReference type="GO" id="GO:0005886">
    <property type="term" value="C:plasma membrane"/>
    <property type="evidence" value="ECO:0007669"/>
    <property type="project" value="TreeGrafter"/>
</dbReference>
<keyword evidence="1 4" id="KW-0808">Transferase</keyword>
<evidence type="ECO:0000256" key="2">
    <source>
        <dbReference type="ARBA" id="ARBA00023315"/>
    </source>
</evidence>
<dbReference type="Proteomes" id="UP000627573">
    <property type="component" value="Unassembled WGS sequence"/>
</dbReference>
<dbReference type="Pfam" id="PF01553">
    <property type="entry name" value="Acyltransferase"/>
    <property type="match status" value="1"/>
</dbReference>
<name>A0A0C2ZXB4_RHOER</name>
<dbReference type="CDD" id="cd07989">
    <property type="entry name" value="LPLAT_AGPAT-like"/>
    <property type="match status" value="1"/>
</dbReference>
<evidence type="ECO:0000313" key="6">
    <source>
        <dbReference type="Proteomes" id="UP000627573"/>
    </source>
</evidence>
<dbReference type="InterPro" id="IPR002123">
    <property type="entry name" value="Plipid/glycerol_acylTrfase"/>
</dbReference>
<organism evidence="4 6">
    <name type="scientific">Rhodococcus erythropolis</name>
    <name type="common">Arthrobacter picolinophilus</name>
    <dbReference type="NCBI Taxonomy" id="1833"/>
    <lineage>
        <taxon>Bacteria</taxon>
        <taxon>Bacillati</taxon>
        <taxon>Actinomycetota</taxon>
        <taxon>Actinomycetes</taxon>
        <taxon>Mycobacteriales</taxon>
        <taxon>Nocardiaceae</taxon>
        <taxon>Rhodococcus</taxon>
        <taxon>Rhodococcus erythropolis group</taxon>
    </lineage>
</organism>
<reference evidence="5" key="2">
    <citation type="submission" date="2023-08" db="EMBL/GenBank/DDBJ databases">
        <title>Isolation and Characterization of Rhodococcus erythropolis MGMM8.</title>
        <authorList>
            <person name="Diabankana R.G.C."/>
            <person name="Afordoanyi D.M."/>
            <person name="Validov S.Z."/>
        </authorList>
    </citation>
    <scope>NUCLEOTIDE SEQUENCE</scope>
    <source>
        <strain evidence="5">MGMM8</strain>
    </source>
</reference>
<sequence>MLYWLFKYVLIGPVLWLFGRPTIEGQHHIPKKGPVILAGNHRAVVDSFFLVLMVRRRITFVAKSEYFTGTGVKGAMQRWFFGGAGQVPIDRSGADASRAALDTAIGILDKGGVWGIYPEGTRSPDGCLYKGKTGAIRVALETGAPVIPVVVHGGDAVNPPGTRMWRFSKVRITVGEPIDFSRYRELRGYQAVVRAATDELMSVLCDQSGQEYVDVYGADVKSGDAA</sequence>
<evidence type="ECO:0000313" key="5">
    <source>
        <dbReference type="EMBL" id="WGV51050.1"/>
    </source>
</evidence>
<dbReference type="PANTHER" id="PTHR10434">
    <property type="entry name" value="1-ACYL-SN-GLYCEROL-3-PHOSPHATE ACYLTRANSFERASE"/>
    <property type="match status" value="1"/>
</dbReference>
<reference evidence="4 6" key="1">
    <citation type="submission" date="2020-12" db="EMBL/GenBank/DDBJ databases">
        <title>Draft genome sequence of furan degrading bacterial strain FUR100.</title>
        <authorList>
            <person name="Woiski C."/>
        </authorList>
    </citation>
    <scope>NUCLEOTIDE SEQUENCE [LARGE SCALE GENOMIC DNA]</scope>
    <source>
        <strain evidence="4 6">FUR100</strain>
    </source>
</reference>
<dbReference type="EMBL" id="JAECSB010000028">
    <property type="protein sequence ID" value="MBH5142422.1"/>
    <property type="molecule type" value="Genomic_DNA"/>
</dbReference>
<dbReference type="PANTHER" id="PTHR10434:SF11">
    <property type="entry name" value="1-ACYL-SN-GLYCEROL-3-PHOSPHATE ACYLTRANSFERASE"/>
    <property type="match status" value="1"/>
</dbReference>
<dbReference type="GO" id="GO:0006654">
    <property type="term" value="P:phosphatidic acid biosynthetic process"/>
    <property type="evidence" value="ECO:0007669"/>
    <property type="project" value="TreeGrafter"/>
</dbReference>
<evidence type="ECO:0000259" key="3">
    <source>
        <dbReference type="SMART" id="SM00563"/>
    </source>
</evidence>
<proteinExistence type="predicted"/>
<dbReference type="Proteomes" id="UP001230933">
    <property type="component" value="Chromosome"/>
</dbReference>